<proteinExistence type="predicted"/>
<gene>
    <name evidence="2" type="ORF">GDO78_015610</name>
</gene>
<keyword evidence="3" id="KW-1185">Reference proteome</keyword>
<name>A0A8J6EQG5_ELECQ</name>
<evidence type="ECO:0000313" key="2">
    <source>
        <dbReference type="EMBL" id="KAG9472979.1"/>
    </source>
</evidence>
<sequence>MSIIRQGSWFRRKEGRELPPVPRTPPHSFPQWHSAQLECQHMVRPAEPIGVGICARFATAPQGNLYCQKASFSTTTTEDPMPQGEIPVWTAFLGYPISG</sequence>
<comment type="caution">
    <text evidence="2">The sequence shown here is derived from an EMBL/GenBank/DDBJ whole genome shotgun (WGS) entry which is preliminary data.</text>
</comment>
<feature type="compositionally biased region" description="Pro residues" evidence="1">
    <location>
        <begin position="19"/>
        <end position="28"/>
    </location>
</feature>
<dbReference type="Proteomes" id="UP000770717">
    <property type="component" value="Unassembled WGS sequence"/>
</dbReference>
<dbReference type="AlphaFoldDB" id="A0A8J6EQG5"/>
<protein>
    <submittedName>
        <fullName evidence="2">Uncharacterized protein</fullName>
    </submittedName>
</protein>
<evidence type="ECO:0000256" key="1">
    <source>
        <dbReference type="SAM" id="MobiDB-lite"/>
    </source>
</evidence>
<reference evidence="2" key="1">
    <citation type="thesis" date="2020" institute="ProQuest LLC" country="789 East Eisenhower Parkway, Ann Arbor, MI, USA">
        <title>Comparative Genomics and Chromosome Evolution.</title>
        <authorList>
            <person name="Mudd A.B."/>
        </authorList>
    </citation>
    <scope>NUCLEOTIDE SEQUENCE</scope>
    <source>
        <strain evidence="2">HN-11 Male</strain>
        <tissue evidence="2">Kidney and liver</tissue>
    </source>
</reference>
<organism evidence="2 3">
    <name type="scientific">Eleutherodactylus coqui</name>
    <name type="common">Puerto Rican coqui</name>
    <dbReference type="NCBI Taxonomy" id="57060"/>
    <lineage>
        <taxon>Eukaryota</taxon>
        <taxon>Metazoa</taxon>
        <taxon>Chordata</taxon>
        <taxon>Craniata</taxon>
        <taxon>Vertebrata</taxon>
        <taxon>Euteleostomi</taxon>
        <taxon>Amphibia</taxon>
        <taxon>Batrachia</taxon>
        <taxon>Anura</taxon>
        <taxon>Neobatrachia</taxon>
        <taxon>Hyloidea</taxon>
        <taxon>Eleutherodactylidae</taxon>
        <taxon>Eleutherodactylinae</taxon>
        <taxon>Eleutherodactylus</taxon>
        <taxon>Eleutherodactylus</taxon>
    </lineage>
</organism>
<evidence type="ECO:0000313" key="3">
    <source>
        <dbReference type="Proteomes" id="UP000770717"/>
    </source>
</evidence>
<feature type="region of interest" description="Disordered" evidence="1">
    <location>
        <begin position="1"/>
        <end position="29"/>
    </location>
</feature>
<accession>A0A8J6EQG5</accession>
<dbReference type="EMBL" id="WNTK01000029">
    <property type="protein sequence ID" value="KAG9472979.1"/>
    <property type="molecule type" value="Genomic_DNA"/>
</dbReference>